<sequence length="405" mass="46140">MPAADSVAGPQSEPEPLTRLPFKPVTKSHILHCSYDYWHPKYRSSALKSRIIPLSQSFLNYLREDGIVLPPSETPTFPPESTYNDTSTSDGWDEDPDPDPSLSFSDTHQQIKDAIKELGGVVAPKLNWSAPKDATWILMKKNSMECATANDIYLLLKSSDFITHDLEHAFDDTDPDTDTTITQQDIKFVLVLRKYFKVNPSCEFRCFVRERTVVGICQRDLNHFAFLFPMVDKLRDTILTYFDNTLKDTFPEGDFVFDVYIPEPYDKVRLMDINPWAPRTDPLLFSWLELLTLPLPKPLLGTPSSSNEPEIPTASSDEDTQDEEAGVEEIWRPEFRLVRKDDPEAYSFSTPQYSAHKLPKDVVDASLGGESALREFAEQWKRMLAGEVEMQRPGESESEDEEEAV</sequence>
<accession>A0A2T3ASR4</accession>
<dbReference type="InterPro" id="IPR009772">
    <property type="entry name" value="CDC123"/>
</dbReference>
<dbReference type="PANTHER" id="PTHR15323">
    <property type="entry name" value="D123 PROTEIN"/>
    <property type="match status" value="1"/>
</dbReference>
<dbReference type="GO" id="GO:0005737">
    <property type="term" value="C:cytoplasm"/>
    <property type="evidence" value="ECO:0007669"/>
    <property type="project" value="TreeGrafter"/>
</dbReference>
<evidence type="ECO:0000256" key="1">
    <source>
        <dbReference type="ARBA" id="ARBA00011047"/>
    </source>
</evidence>
<gene>
    <name evidence="3" type="ORF">M430DRAFT_53072</name>
</gene>
<evidence type="ECO:0000313" key="3">
    <source>
        <dbReference type="EMBL" id="PSS10502.1"/>
    </source>
</evidence>
<dbReference type="InParanoid" id="A0A2T3ASR4"/>
<dbReference type="RefSeq" id="XP_024717681.1">
    <property type="nucleotide sequence ID" value="XM_024868346.1"/>
</dbReference>
<dbReference type="FunCoup" id="A0A2T3ASR4">
    <property type="interactions" value="723"/>
</dbReference>
<organism evidence="3 4">
    <name type="scientific">Amorphotheca resinae ATCC 22711</name>
    <dbReference type="NCBI Taxonomy" id="857342"/>
    <lineage>
        <taxon>Eukaryota</taxon>
        <taxon>Fungi</taxon>
        <taxon>Dikarya</taxon>
        <taxon>Ascomycota</taxon>
        <taxon>Pezizomycotina</taxon>
        <taxon>Leotiomycetes</taxon>
        <taxon>Helotiales</taxon>
        <taxon>Amorphothecaceae</taxon>
        <taxon>Amorphotheca</taxon>
    </lineage>
</organism>
<dbReference type="PANTHER" id="PTHR15323:SF6">
    <property type="entry name" value="CELL DIVISION CYCLE PROTEIN 123 HOMOLOG"/>
    <property type="match status" value="1"/>
</dbReference>
<dbReference type="AlphaFoldDB" id="A0A2T3ASR4"/>
<dbReference type="Pfam" id="PF07065">
    <property type="entry name" value="D123"/>
    <property type="match status" value="1"/>
</dbReference>
<comment type="similarity">
    <text evidence="1">Belongs to the CDC123 family.</text>
</comment>
<keyword evidence="4" id="KW-1185">Reference proteome</keyword>
<dbReference type="Proteomes" id="UP000241818">
    <property type="component" value="Unassembled WGS sequence"/>
</dbReference>
<evidence type="ECO:0000256" key="2">
    <source>
        <dbReference type="SAM" id="MobiDB-lite"/>
    </source>
</evidence>
<feature type="region of interest" description="Disordered" evidence="2">
    <location>
        <begin position="70"/>
        <end position="105"/>
    </location>
</feature>
<feature type="region of interest" description="Disordered" evidence="2">
    <location>
        <begin position="301"/>
        <end position="327"/>
    </location>
</feature>
<dbReference type="OrthoDB" id="360540at2759"/>
<protein>
    <submittedName>
        <fullName evidence="3">Uncharacterized protein</fullName>
    </submittedName>
</protein>
<dbReference type="STRING" id="857342.A0A2T3ASR4"/>
<dbReference type="GeneID" id="36576427"/>
<proteinExistence type="inferred from homology"/>
<feature type="region of interest" description="Disordered" evidence="2">
    <location>
        <begin position="1"/>
        <end position="21"/>
    </location>
</feature>
<name>A0A2T3ASR4_AMORE</name>
<feature type="compositionally biased region" description="Acidic residues" evidence="2">
    <location>
        <begin position="316"/>
        <end position="327"/>
    </location>
</feature>
<evidence type="ECO:0000313" key="4">
    <source>
        <dbReference type="Proteomes" id="UP000241818"/>
    </source>
</evidence>
<dbReference type="EMBL" id="KZ679016">
    <property type="protein sequence ID" value="PSS10502.1"/>
    <property type="molecule type" value="Genomic_DNA"/>
</dbReference>
<reference evidence="3 4" key="1">
    <citation type="journal article" date="2018" name="New Phytol.">
        <title>Comparative genomics and transcriptomics depict ericoid mycorrhizal fungi as versatile saprotrophs and plant mutualists.</title>
        <authorList>
            <person name="Martino E."/>
            <person name="Morin E."/>
            <person name="Grelet G.A."/>
            <person name="Kuo A."/>
            <person name="Kohler A."/>
            <person name="Daghino S."/>
            <person name="Barry K.W."/>
            <person name="Cichocki N."/>
            <person name="Clum A."/>
            <person name="Dockter R.B."/>
            <person name="Hainaut M."/>
            <person name="Kuo R.C."/>
            <person name="LaButti K."/>
            <person name="Lindahl B.D."/>
            <person name="Lindquist E.A."/>
            <person name="Lipzen A."/>
            <person name="Khouja H.R."/>
            <person name="Magnuson J."/>
            <person name="Murat C."/>
            <person name="Ohm R.A."/>
            <person name="Singer S.W."/>
            <person name="Spatafora J.W."/>
            <person name="Wang M."/>
            <person name="Veneault-Fourrey C."/>
            <person name="Henrissat B."/>
            <person name="Grigoriev I.V."/>
            <person name="Martin F.M."/>
            <person name="Perotto S."/>
        </authorList>
    </citation>
    <scope>NUCLEOTIDE SEQUENCE [LARGE SCALE GENOMIC DNA]</scope>
    <source>
        <strain evidence="3 4">ATCC 22711</strain>
    </source>
</reference>